<dbReference type="PANTHER" id="PTHR11373">
    <property type="entry name" value="DEOXYNUCLEOSIDE TRIPHOSPHATE TRIPHOSPHOHYDROLASE"/>
    <property type="match status" value="1"/>
</dbReference>
<dbReference type="RefSeq" id="WP_236332828.1">
    <property type="nucleotide sequence ID" value="NZ_JAKIJS010000001.1"/>
</dbReference>
<keyword evidence="3" id="KW-1185">Reference proteome</keyword>
<name>A0ABS9H0G2_9BACL</name>
<feature type="domain" description="HD/PDEase" evidence="1">
    <location>
        <begin position="45"/>
        <end position="159"/>
    </location>
</feature>
<organism evidence="2 3">
    <name type="scientific">Pseudalkalibacillus berkeleyi</name>
    <dbReference type="NCBI Taxonomy" id="1069813"/>
    <lineage>
        <taxon>Bacteria</taxon>
        <taxon>Bacillati</taxon>
        <taxon>Bacillota</taxon>
        <taxon>Bacilli</taxon>
        <taxon>Bacillales</taxon>
        <taxon>Fictibacillaceae</taxon>
        <taxon>Pseudalkalibacillus</taxon>
    </lineage>
</organism>
<comment type="caution">
    <text evidence="2">The sequence shown here is derived from an EMBL/GenBank/DDBJ whole genome shotgun (WGS) entry which is preliminary data.</text>
</comment>
<dbReference type="CDD" id="cd00077">
    <property type="entry name" value="HDc"/>
    <property type="match status" value="1"/>
</dbReference>
<dbReference type="PANTHER" id="PTHR11373:SF41">
    <property type="entry name" value="METAL-DEPENDENT PHOSPHOHYDROLASE"/>
    <property type="match status" value="1"/>
</dbReference>
<dbReference type="InterPro" id="IPR003607">
    <property type="entry name" value="HD/PDEase_dom"/>
</dbReference>
<dbReference type="Pfam" id="PF01966">
    <property type="entry name" value="HD"/>
    <property type="match status" value="1"/>
</dbReference>
<evidence type="ECO:0000313" key="3">
    <source>
        <dbReference type="Proteomes" id="UP001649381"/>
    </source>
</evidence>
<dbReference type="InterPro" id="IPR050135">
    <property type="entry name" value="dGTPase-like"/>
</dbReference>
<dbReference type="InterPro" id="IPR006674">
    <property type="entry name" value="HD_domain"/>
</dbReference>
<protein>
    <submittedName>
        <fullName evidence="2">HD domain-containing protein</fullName>
    </submittedName>
</protein>
<reference evidence="2 3" key="1">
    <citation type="submission" date="2022-01" db="EMBL/GenBank/DDBJ databases">
        <title>Alkalihalobacillus sp. EGI L200015, a novel bacterium isolated from a salt lake sediment.</title>
        <authorList>
            <person name="Gao L."/>
            <person name="Fang B.-Z."/>
            <person name="Li W.-J."/>
        </authorList>
    </citation>
    <scope>NUCLEOTIDE SEQUENCE [LARGE SCALE GENOMIC DNA]</scope>
    <source>
        <strain evidence="2 3">KCTC 12718</strain>
    </source>
</reference>
<dbReference type="Proteomes" id="UP001649381">
    <property type="component" value="Unassembled WGS sequence"/>
</dbReference>
<sequence>MYIEDRLYGTFEVEPVLSDLILSDAVQRLKHVHQNGASYLMNSKWNNTRYDHSIGVMCLIRTLGGTVEEQIAGLLHDVSHTAFSHVVDDALGEVNEDYHEQIKEQMILNSDIPSILKNYQYNLHSVLDESKWMILEQSAPRLCADRIDYTLRDLYGYGEISKLEVEKFLKSMVLYKGRIHLNKQSAAEWFVKQYYREVLDFFLHPLNIYSNHVMAEILKLAIQKSVITKDDFLLTDEQLLSKIQVSTDHEIRTNIKQLSSPVKVIETQDDYDIQVKKKLRLIDPEVLIDNESMHVSELSQDVKDMNAKAKQRSLKGVKIKVITQ</sequence>
<proteinExistence type="predicted"/>
<dbReference type="EMBL" id="JAKIJS010000001">
    <property type="protein sequence ID" value="MCF6137328.1"/>
    <property type="molecule type" value="Genomic_DNA"/>
</dbReference>
<gene>
    <name evidence="2" type="ORF">L2716_06260</name>
</gene>
<accession>A0ABS9H0G2</accession>
<dbReference type="SUPFAM" id="SSF109604">
    <property type="entry name" value="HD-domain/PDEase-like"/>
    <property type="match status" value="1"/>
</dbReference>
<dbReference type="SMART" id="SM00471">
    <property type="entry name" value="HDc"/>
    <property type="match status" value="1"/>
</dbReference>
<evidence type="ECO:0000259" key="1">
    <source>
        <dbReference type="SMART" id="SM00471"/>
    </source>
</evidence>
<dbReference type="Gene3D" id="1.10.3210.10">
    <property type="entry name" value="Hypothetical protein af1432"/>
    <property type="match status" value="1"/>
</dbReference>
<evidence type="ECO:0000313" key="2">
    <source>
        <dbReference type="EMBL" id="MCF6137328.1"/>
    </source>
</evidence>